<dbReference type="EMBL" id="CM001750">
    <property type="protein sequence ID" value="KJB72385.1"/>
    <property type="molecule type" value="Genomic_DNA"/>
</dbReference>
<reference evidence="1 2" key="1">
    <citation type="journal article" date="2012" name="Nature">
        <title>Repeated polyploidization of Gossypium genomes and the evolution of spinnable cotton fibres.</title>
        <authorList>
            <person name="Paterson A.H."/>
            <person name="Wendel J.F."/>
            <person name="Gundlach H."/>
            <person name="Guo H."/>
            <person name="Jenkins J."/>
            <person name="Jin D."/>
            <person name="Llewellyn D."/>
            <person name="Showmaker K.C."/>
            <person name="Shu S."/>
            <person name="Udall J."/>
            <person name="Yoo M.J."/>
            <person name="Byers R."/>
            <person name="Chen W."/>
            <person name="Doron-Faigenboim A."/>
            <person name="Duke M.V."/>
            <person name="Gong L."/>
            <person name="Grimwood J."/>
            <person name="Grover C."/>
            <person name="Grupp K."/>
            <person name="Hu G."/>
            <person name="Lee T.H."/>
            <person name="Li J."/>
            <person name="Lin L."/>
            <person name="Liu T."/>
            <person name="Marler B.S."/>
            <person name="Page J.T."/>
            <person name="Roberts A.W."/>
            <person name="Romanel E."/>
            <person name="Sanders W.S."/>
            <person name="Szadkowski E."/>
            <person name="Tan X."/>
            <person name="Tang H."/>
            <person name="Xu C."/>
            <person name="Wang J."/>
            <person name="Wang Z."/>
            <person name="Zhang D."/>
            <person name="Zhang L."/>
            <person name="Ashrafi H."/>
            <person name="Bedon F."/>
            <person name="Bowers J.E."/>
            <person name="Brubaker C.L."/>
            <person name="Chee P.W."/>
            <person name="Das S."/>
            <person name="Gingle A.R."/>
            <person name="Haigler C.H."/>
            <person name="Harker D."/>
            <person name="Hoffmann L.V."/>
            <person name="Hovav R."/>
            <person name="Jones D.C."/>
            <person name="Lemke C."/>
            <person name="Mansoor S."/>
            <person name="ur Rahman M."/>
            <person name="Rainville L.N."/>
            <person name="Rambani A."/>
            <person name="Reddy U.K."/>
            <person name="Rong J.K."/>
            <person name="Saranga Y."/>
            <person name="Scheffler B.E."/>
            <person name="Scheffler J.A."/>
            <person name="Stelly D.M."/>
            <person name="Triplett B.A."/>
            <person name="Van Deynze A."/>
            <person name="Vaslin M.F."/>
            <person name="Waghmare V.N."/>
            <person name="Walford S.A."/>
            <person name="Wright R.J."/>
            <person name="Zaki E.A."/>
            <person name="Zhang T."/>
            <person name="Dennis E.S."/>
            <person name="Mayer K.F."/>
            <person name="Peterson D.G."/>
            <person name="Rokhsar D.S."/>
            <person name="Wang X."/>
            <person name="Schmutz J."/>
        </authorList>
    </citation>
    <scope>NUCLEOTIDE SEQUENCE [LARGE SCALE GENOMIC DNA]</scope>
</reference>
<dbReference type="Proteomes" id="UP000032304">
    <property type="component" value="Chromosome 11"/>
</dbReference>
<accession>A0A0D2VNF6</accession>
<evidence type="ECO:0000313" key="1">
    <source>
        <dbReference type="EMBL" id="KJB72385.1"/>
    </source>
</evidence>
<gene>
    <name evidence="1" type="ORF">B456_011G175200</name>
</gene>
<evidence type="ECO:0000313" key="2">
    <source>
        <dbReference type="Proteomes" id="UP000032304"/>
    </source>
</evidence>
<proteinExistence type="predicted"/>
<dbReference type="Gramene" id="KJB72385">
    <property type="protein sequence ID" value="KJB72385"/>
    <property type="gene ID" value="B456_011G175200"/>
</dbReference>
<keyword evidence="2" id="KW-1185">Reference proteome</keyword>
<protein>
    <submittedName>
        <fullName evidence="1">Uncharacterized protein</fullName>
    </submittedName>
</protein>
<sequence length="103" mass="12195">MHFSTILTNQHDFSYIFQQPNNKLDLNPKLNSQLPTSLKPKVMFQSDQLKTSIDDIPQKNKIKNPVILTQKNDFNQFKVGIRLINKIQKHFNWDNIPERVYNV</sequence>
<dbReference type="AlphaFoldDB" id="A0A0D2VNF6"/>
<name>A0A0D2VNF6_GOSRA</name>
<organism evidence="1 2">
    <name type="scientific">Gossypium raimondii</name>
    <name type="common">Peruvian cotton</name>
    <name type="synonym">Gossypium klotzschianum subsp. raimondii</name>
    <dbReference type="NCBI Taxonomy" id="29730"/>
    <lineage>
        <taxon>Eukaryota</taxon>
        <taxon>Viridiplantae</taxon>
        <taxon>Streptophyta</taxon>
        <taxon>Embryophyta</taxon>
        <taxon>Tracheophyta</taxon>
        <taxon>Spermatophyta</taxon>
        <taxon>Magnoliopsida</taxon>
        <taxon>eudicotyledons</taxon>
        <taxon>Gunneridae</taxon>
        <taxon>Pentapetalae</taxon>
        <taxon>rosids</taxon>
        <taxon>malvids</taxon>
        <taxon>Malvales</taxon>
        <taxon>Malvaceae</taxon>
        <taxon>Malvoideae</taxon>
        <taxon>Gossypium</taxon>
    </lineage>
</organism>